<feature type="transmembrane region" description="Helical" evidence="14">
    <location>
        <begin position="87"/>
        <end position="106"/>
    </location>
</feature>
<evidence type="ECO:0000313" key="15">
    <source>
        <dbReference type="EMBL" id="ANO52832.1"/>
    </source>
</evidence>
<accession>A0A193LJZ9</accession>
<comment type="similarity">
    <text evidence="14">Belongs to the UbiA prenyltransferase family. Protoheme IX farnesyltransferase subfamily.</text>
</comment>
<dbReference type="InterPro" id="IPR000537">
    <property type="entry name" value="UbiA_prenyltransferase"/>
</dbReference>
<evidence type="ECO:0000256" key="3">
    <source>
        <dbReference type="ARBA" id="ARBA00012292"/>
    </source>
</evidence>
<dbReference type="FunFam" id="1.10.357.140:FF:000001">
    <property type="entry name" value="Protoheme IX farnesyltransferase"/>
    <property type="match status" value="1"/>
</dbReference>
<evidence type="ECO:0000256" key="14">
    <source>
        <dbReference type="HAMAP-Rule" id="MF_00154"/>
    </source>
</evidence>
<keyword evidence="5 14" id="KW-0808">Transferase</keyword>
<dbReference type="NCBIfam" id="NF003349">
    <property type="entry name" value="PRK04375.1-2"/>
    <property type="match status" value="1"/>
</dbReference>
<dbReference type="Proteomes" id="UP000092695">
    <property type="component" value="Chromosome"/>
</dbReference>
<evidence type="ECO:0000313" key="16">
    <source>
        <dbReference type="Proteomes" id="UP000092695"/>
    </source>
</evidence>
<evidence type="ECO:0000256" key="11">
    <source>
        <dbReference type="ARBA" id="ARBA00040810"/>
    </source>
</evidence>
<dbReference type="OrthoDB" id="9814417at2"/>
<dbReference type="GO" id="GO:0048034">
    <property type="term" value="P:heme O biosynthetic process"/>
    <property type="evidence" value="ECO:0007669"/>
    <property type="project" value="UniProtKB-UniRule"/>
</dbReference>
<dbReference type="GO" id="GO:0005886">
    <property type="term" value="C:plasma membrane"/>
    <property type="evidence" value="ECO:0007669"/>
    <property type="project" value="UniProtKB-SubCell"/>
</dbReference>
<evidence type="ECO:0000256" key="9">
    <source>
        <dbReference type="ARBA" id="ARBA00023136"/>
    </source>
</evidence>
<comment type="subcellular location">
    <subcellularLocation>
        <location evidence="1 14">Cell membrane</location>
        <topology evidence="1 14">Multi-pass membrane protein</topology>
    </subcellularLocation>
</comment>
<keyword evidence="6 14" id="KW-0812">Transmembrane</keyword>
<dbReference type="STRING" id="1548547.BA177_18035"/>
<evidence type="ECO:0000256" key="6">
    <source>
        <dbReference type="ARBA" id="ARBA00022692"/>
    </source>
</evidence>
<name>A0A193LJZ9_9GAMM</name>
<evidence type="ECO:0000256" key="7">
    <source>
        <dbReference type="ARBA" id="ARBA00022989"/>
    </source>
</evidence>
<dbReference type="Pfam" id="PF01040">
    <property type="entry name" value="UbiA"/>
    <property type="match status" value="1"/>
</dbReference>
<feature type="transmembrane region" description="Helical" evidence="14">
    <location>
        <begin position="40"/>
        <end position="61"/>
    </location>
</feature>
<dbReference type="PROSITE" id="PS00943">
    <property type="entry name" value="UBIA"/>
    <property type="match status" value="1"/>
</dbReference>
<dbReference type="InterPro" id="IPR006369">
    <property type="entry name" value="Protohaem_IX_farnesylTrfase"/>
</dbReference>
<evidence type="ECO:0000256" key="2">
    <source>
        <dbReference type="ARBA" id="ARBA00004919"/>
    </source>
</evidence>
<dbReference type="NCBIfam" id="TIGR01473">
    <property type="entry name" value="cyoE_ctaB"/>
    <property type="match status" value="1"/>
</dbReference>
<evidence type="ECO:0000256" key="13">
    <source>
        <dbReference type="ARBA" id="ARBA00047690"/>
    </source>
</evidence>
<dbReference type="HAMAP" id="MF_00154">
    <property type="entry name" value="CyoE_CtaB"/>
    <property type="match status" value="1"/>
</dbReference>
<protein>
    <recommendedName>
        <fullName evidence="11 14">Protoheme IX farnesyltransferase</fullName>
        <ecNumber evidence="3 14">2.5.1.141</ecNumber>
    </recommendedName>
    <alternativeName>
        <fullName evidence="12 14">Heme B farnesyltransferase</fullName>
    </alternativeName>
    <alternativeName>
        <fullName evidence="10 14">Heme O synthase</fullName>
    </alternativeName>
</protein>
<evidence type="ECO:0000256" key="8">
    <source>
        <dbReference type="ARBA" id="ARBA00023133"/>
    </source>
</evidence>
<comment type="pathway">
    <text evidence="2 14">Porphyrin-containing compound metabolism; heme O biosynthesis; heme O from protoheme: step 1/1.</text>
</comment>
<dbReference type="UniPathway" id="UPA00834">
    <property type="reaction ID" value="UER00712"/>
</dbReference>
<evidence type="ECO:0000256" key="5">
    <source>
        <dbReference type="ARBA" id="ARBA00022679"/>
    </source>
</evidence>
<keyword evidence="8 14" id="KW-0350">Heme biosynthesis</keyword>
<reference evidence="15 16" key="1">
    <citation type="submission" date="2016-06" db="EMBL/GenBank/DDBJ databases">
        <title>Complete genome sequence of a deep-branching marine Gamma Proteobacterium Woeseia oceani type strain XK5.</title>
        <authorList>
            <person name="Mu D."/>
            <person name="Du Z."/>
        </authorList>
    </citation>
    <scope>NUCLEOTIDE SEQUENCE [LARGE SCALE GENOMIC DNA]</scope>
    <source>
        <strain evidence="15 16">XK5</strain>
    </source>
</reference>
<keyword evidence="4 14" id="KW-1003">Cell membrane</keyword>
<feature type="transmembrane region" description="Helical" evidence="14">
    <location>
        <begin position="205"/>
        <end position="226"/>
    </location>
</feature>
<evidence type="ECO:0000256" key="1">
    <source>
        <dbReference type="ARBA" id="ARBA00004651"/>
    </source>
</evidence>
<feature type="transmembrane region" description="Helical" evidence="14">
    <location>
        <begin position="112"/>
        <end position="129"/>
    </location>
</feature>
<dbReference type="InterPro" id="IPR030470">
    <property type="entry name" value="UbiA_prenylTrfase_CS"/>
</dbReference>
<feature type="transmembrane region" description="Helical" evidence="14">
    <location>
        <begin position="15"/>
        <end position="34"/>
    </location>
</feature>
<organism evidence="15 16">
    <name type="scientific">Woeseia oceani</name>
    <dbReference type="NCBI Taxonomy" id="1548547"/>
    <lineage>
        <taxon>Bacteria</taxon>
        <taxon>Pseudomonadati</taxon>
        <taxon>Pseudomonadota</taxon>
        <taxon>Gammaproteobacteria</taxon>
        <taxon>Woeseiales</taxon>
        <taxon>Woeseiaceae</taxon>
        <taxon>Woeseia</taxon>
    </lineage>
</organism>
<feature type="transmembrane region" description="Helical" evidence="14">
    <location>
        <begin position="163"/>
        <end position="184"/>
    </location>
</feature>
<feature type="transmembrane region" description="Helical" evidence="14">
    <location>
        <begin position="136"/>
        <end position="157"/>
    </location>
</feature>
<sequence>MTQWRDYYELTKPRVVMLIVFTAVVGMFLAVPGFPNLTALVFGTIGIGLAASSAAVINHLLDARIDEKMARTRSRPLPQGKLNERQALIFAVTLGALSMLILAVLVNGLTAMLTFASLIGYAIVYTVYLKRATPQNIVIGGAAGAAPPVLGWAAVTGEVHSDALLLFLIIFIWTPPHFWALAIARKDDYKNAGIPMLPVTHGNAFTRKYILLYTILLVLITIMPYLSGMSGLIYLVTALLLGSAFLYYAWLLLKNAGLDLPMRVFRFSINYLMVLFAALLVDHYFIIRLHI</sequence>
<dbReference type="PANTHER" id="PTHR43448">
    <property type="entry name" value="PROTOHEME IX FARNESYLTRANSFERASE, MITOCHONDRIAL"/>
    <property type="match status" value="1"/>
</dbReference>
<dbReference type="GO" id="GO:0008495">
    <property type="term" value="F:protoheme IX farnesyltransferase activity"/>
    <property type="evidence" value="ECO:0007669"/>
    <property type="project" value="UniProtKB-UniRule"/>
</dbReference>
<comment type="miscellaneous">
    <text evidence="14">Carbon 2 of the heme B porphyrin ring is defined according to the Fischer nomenclature.</text>
</comment>
<dbReference type="Gene3D" id="1.10.357.140">
    <property type="entry name" value="UbiA prenyltransferase"/>
    <property type="match status" value="1"/>
</dbReference>
<dbReference type="RefSeq" id="WP_068618551.1">
    <property type="nucleotide sequence ID" value="NZ_CP016268.1"/>
</dbReference>
<feature type="transmembrane region" description="Helical" evidence="14">
    <location>
        <begin position="232"/>
        <end position="253"/>
    </location>
</feature>
<feature type="transmembrane region" description="Helical" evidence="14">
    <location>
        <begin position="265"/>
        <end position="287"/>
    </location>
</feature>
<proteinExistence type="inferred from homology"/>
<dbReference type="KEGG" id="woc:BA177_18035"/>
<evidence type="ECO:0000256" key="12">
    <source>
        <dbReference type="ARBA" id="ARBA00042475"/>
    </source>
</evidence>
<dbReference type="EC" id="2.5.1.141" evidence="3 14"/>
<dbReference type="CDD" id="cd13957">
    <property type="entry name" value="PT_UbiA_Cox10"/>
    <property type="match status" value="1"/>
</dbReference>
<keyword evidence="7 14" id="KW-1133">Transmembrane helix</keyword>
<keyword evidence="16" id="KW-1185">Reference proteome</keyword>
<dbReference type="EMBL" id="CP016268">
    <property type="protein sequence ID" value="ANO52832.1"/>
    <property type="molecule type" value="Genomic_DNA"/>
</dbReference>
<evidence type="ECO:0000256" key="10">
    <source>
        <dbReference type="ARBA" id="ARBA00030253"/>
    </source>
</evidence>
<dbReference type="InterPro" id="IPR044878">
    <property type="entry name" value="UbiA_sf"/>
</dbReference>
<comment type="catalytic activity">
    <reaction evidence="13 14">
        <text>heme b + (2E,6E)-farnesyl diphosphate + H2O = Fe(II)-heme o + diphosphate</text>
        <dbReference type="Rhea" id="RHEA:28070"/>
        <dbReference type="ChEBI" id="CHEBI:15377"/>
        <dbReference type="ChEBI" id="CHEBI:33019"/>
        <dbReference type="ChEBI" id="CHEBI:60344"/>
        <dbReference type="ChEBI" id="CHEBI:60530"/>
        <dbReference type="ChEBI" id="CHEBI:175763"/>
        <dbReference type="EC" id="2.5.1.141"/>
    </reaction>
</comment>
<gene>
    <name evidence="14" type="primary">cyoE</name>
    <name evidence="15" type="ORF">BA177_18035</name>
</gene>
<dbReference type="AlphaFoldDB" id="A0A193LJZ9"/>
<keyword evidence="9 14" id="KW-0472">Membrane</keyword>
<evidence type="ECO:0000256" key="4">
    <source>
        <dbReference type="ARBA" id="ARBA00022475"/>
    </source>
</evidence>
<dbReference type="PANTHER" id="PTHR43448:SF7">
    <property type="entry name" value="4-HYDROXYBENZOATE SOLANESYLTRANSFERASE"/>
    <property type="match status" value="1"/>
</dbReference>
<comment type="function">
    <text evidence="14">Converts heme B (protoheme IX) to heme O by substitution of the vinyl group on carbon 2 of heme B porphyrin ring with a hydroxyethyl farnesyl side group.</text>
</comment>